<evidence type="ECO:0000313" key="2">
    <source>
        <dbReference type="EMBL" id="KMS65482.1"/>
    </source>
</evidence>
<dbReference type="Gramene" id="KMS65482">
    <property type="protein sequence ID" value="KMS65482"/>
    <property type="gene ID" value="BVRB_035550"/>
</dbReference>
<dbReference type="Proteomes" id="UP000035740">
    <property type="component" value="Unassembled WGS sequence"/>
</dbReference>
<feature type="region of interest" description="Disordered" evidence="1">
    <location>
        <begin position="18"/>
        <end position="57"/>
    </location>
</feature>
<name>A0A0J7YPL7_BETVV</name>
<proteinExistence type="predicted"/>
<reference evidence="2 3" key="1">
    <citation type="journal article" date="2014" name="Nature">
        <title>The genome of the recently domesticated crop plant sugar beet (Beta vulgaris).</title>
        <authorList>
            <person name="Dohm J.C."/>
            <person name="Minoche A.E."/>
            <person name="Holtgrawe D."/>
            <person name="Capella-Gutierrez S."/>
            <person name="Zakrzewski F."/>
            <person name="Tafer H."/>
            <person name="Rupp O."/>
            <person name="Sorensen T.R."/>
            <person name="Stracke R."/>
            <person name="Reinhardt R."/>
            <person name="Goesmann A."/>
            <person name="Kraft T."/>
            <person name="Schulz B."/>
            <person name="Stadler P.F."/>
            <person name="Schmidt T."/>
            <person name="Gabaldon T."/>
            <person name="Lehrach H."/>
            <person name="Weisshaar B."/>
            <person name="Himmelbauer H."/>
        </authorList>
    </citation>
    <scope>NUCLEOTIDE SEQUENCE [LARGE SCALE GENOMIC DNA]</scope>
    <source>
        <tissue evidence="2">Taproot</tissue>
    </source>
</reference>
<evidence type="ECO:0000256" key="1">
    <source>
        <dbReference type="SAM" id="MobiDB-lite"/>
    </source>
</evidence>
<dbReference type="AlphaFoldDB" id="A0A0J7YPL7"/>
<sequence>MKGGKRDIVPLLTWSRDETEAAGKGSCAAASRGNGGEARQRTTAAESGVRWWGTSSE</sequence>
<evidence type="ECO:0000313" key="3">
    <source>
        <dbReference type="Proteomes" id="UP000035740"/>
    </source>
</evidence>
<keyword evidence="3" id="KW-1185">Reference proteome</keyword>
<protein>
    <submittedName>
        <fullName evidence="2">Uncharacterized protein</fullName>
    </submittedName>
</protein>
<organism evidence="2 3">
    <name type="scientific">Beta vulgaris subsp. vulgaris</name>
    <name type="common">Beet</name>
    <dbReference type="NCBI Taxonomy" id="3555"/>
    <lineage>
        <taxon>Eukaryota</taxon>
        <taxon>Viridiplantae</taxon>
        <taxon>Streptophyta</taxon>
        <taxon>Embryophyta</taxon>
        <taxon>Tracheophyta</taxon>
        <taxon>Spermatophyta</taxon>
        <taxon>Magnoliopsida</taxon>
        <taxon>eudicotyledons</taxon>
        <taxon>Gunneridae</taxon>
        <taxon>Pentapetalae</taxon>
        <taxon>Caryophyllales</taxon>
        <taxon>Chenopodiaceae</taxon>
        <taxon>Betoideae</taxon>
        <taxon>Beta</taxon>
    </lineage>
</organism>
<dbReference type="EMBL" id="KQ107915">
    <property type="protein sequence ID" value="KMS65482.1"/>
    <property type="molecule type" value="Genomic_DNA"/>
</dbReference>
<gene>
    <name evidence="2" type="ORF">BVRB_035550</name>
</gene>
<accession>A0A0J7YPL7</accession>